<dbReference type="Gene3D" id="3.80.10.10">
    <property type="entry name" value="Ribonuclease Inhibitor"/>
    <property type="match status" value="1"/>
</dbReference>
<dbReference type="FunCoup" id="A0A2R6R6B8">
    <property type="interactions" value="475"/>
</dbReference>
<sequence>MAVAFVGGAALGAVFGELLRAVEDVVSKSASFNSILKQLQSTLNRVTPTIEDIEKLNRVLDRPQLETDMFTDRLREGQRLVLKCAKVRCWNYCAKYSYAKKLMALEKSLLNFFIIDVAAVNYRDTKDVLVAVNRVDSKLDRMGTMGGFVGCCGIPGVRDFVVGFYEPLRVLKMQILDGKEQVVVISAAGGCGKTTLAKMLCHDAEIKVKFGDNIFFVIASKTPSIMVIIEKLFQHKGYPVPAFQTDEDAMNQLVHMLKKFGPNPILLVLDDVWSGLESFIEFLKQQISDMKILVTSRFEFPRFNSTIKLKPLKDQDAKALFCHSAFPHHGSSSIPDDLVNKIVKGCGGFPLALDVVGRSLCGRRKEIWKHVLKQWSEGQSIFDSESNKELLTCLQTSLNTLVERYKECYLDLASFPEDQRIPATALMDMWVELYNLGENGEDTIAILDELSKRSLVEQVIVRKDASDASGYYNEHFVMQHDLLRELAIHQSSQEPIEQRTRFIMDIRGTDLPRWWIEQGQHPIHARLVSLSTDEMFSSNWHDMQLPKVEVLVLNIQTRDYTLPQFMEKMDQLKVLIITNYGFCSAEIKNFPLPRYLSSLKRIRLEHVSISSISNSILQMRNLRKLSLIMCEIAEAFRNCTVHIPDMLPNLVEIVIDYCNDLVEFPAWLCNIRFLKELSITNCHELVAIPEGFGKLQNLEVLRLHACTKLLELPKSIRSLHKLDFLDISDCISLTELPEQMGELFSLRNLHMRGCQGLSELPCSVKNLEQLKEVICDEETAYLWEQYKIDLINLEINVLKEDVNLDWLHDLQP</sequence>
<dbReference type="STRING" id="1590841.A0A2R6R6B8"/>
<dbReference type="PANTHER" id="PTHR36766">
    <property type="entry name" value="PLANT BROAD-SPECTRUM MILDEW RESISTANCE PROTEIN RPW8"/>
    <property type="match status" value="1"/>
</dbReference>
<reference evidence="7 8" key="1">
    <citation type="submission" date="2017-07" db="EMBL/GenBank/DDBJ databases">
        <title>An improved, manually edited Actinidia chinensis var. chinensis (kiwifruit) genome highlights the challenges associated with draft genomes and gene prediction in plants.</title>
        <authorList>
            <person name="Pilkington S."/>
            <person name="Crowhurst R."/>
            <person name="Hilario E."/>
            <person name="Nardozza S."/>
            <person name="Fraser L."/>
            <person name="Peng Y."/>
            <person name="Gunaseelan K."/>
            <person name="Simpson R."/>
            <person name="Tahir J."/>
            <person name="Deroles S."/>
            <person name="Templeton K."/>
            <person name="Luo Z."/>
            <person name="Davy M."/>
            <person name="Cheng C."/>
            <person name="Mcneilage M."/>
            <person name="Scaglione D."/>
            <person name="Liu Y."/>
            <person name="Zhang Q."/>
            <person name="Datson P."/>
            <person name="De Silva N."/>
            <person name="Gardiner S."/>
            <person name="Bassett H."/>
            <person name="Chagne D."/>
            <person name="Mccallum J."/>
            <person name="Dzierzon H."/>
            <person name="Deng C."/>
            <person name="Wang Y.-Y."/>
            <person name="Barron N."/>
            <person name="Manako K."/>
            <person name="Bowen J."/>
            <person name="Foster T."/>
            <person name="Erridge Z."/>
            <person name="Tiffin H."/>
            <person name="Waite C."/>
            <person name="Davies K."/>
            <person name="Grierson E."/>
            <person name="Laing W."/>
            <person name="Kirk R."/>
            <person name="Chen X."/>
            <person name="Wood M."/>
            <person name="Montefiori M."/>
            <person name="Brummell D."/>
            <person name="Schwinn K."/>
            <person name="Catanach A."/>
            <person name="Fullerton C."/>
            <person name="Li D."/>
            <person name="Meiyalaghan S."/>
            <person name="Nieuwenhuizen N."/>
            <person name="Read N."/>
            <person name="Prakash R."/>
            <person name="Hunter D."/>
            <person name="Zhang H."/>
            <person name="Mckenzie M."/>
            <person name="Knabel M."/>
            <person name="Harris A."/>
            <person name="Allan A."/>
            <person name="Chen A."/>
            <person name="Janssen B."/>
            <person name="Plunkett B."/>
            <person name="Dwamena C."/>
            <person name="Voogd C."/>
            <person name="Leif D."/>
            <person name="Lafferty D."/>
            <person name="Souleyre E."/>
            <person name="Varkonyi-Gasic E."/>
            <person name="Gambi F."/>
            <person name="Hanley J."/>
            <person name="Yao J.-L."/>
            <person name="Cheung J."/>
            <person name="David K."/>
            <person name="Warren B."/>
            <person name="Marsh K."/>
            <person name="Snowden K."/>
            <person name="Lin-Wang K."/>
            <person name="Brian L."/>
            <person name="Martinez-Sanchez M."/>
            <person name="Wang M."/>
            <person name="Ileperuma N."/>
            <person name="Macnee N."/>
            <person name="Campin R."/>
            <person name="Mcatee P."/>
            <person name="Drummond R."/>
            <person name="Espley R."/>
            <person name="Ireland H."/>
            <person name="Wu R."/>
            <person name="Atkinson R."/>
            <person name="Karunairetnam S."/>
            <person name="Bulley S."/>
            <person name="Chunkath S."/>
            <person name="Hanley Z."/>
            <person name="Storey R."/>
            <person name="Thrimawithana A."/>
            <person name="Thomson S."/>
            <person name="David C."/>
            <person name="Testolin R."/>
        </authorList>
    </citation>
    <scope>NUCLEOTIDE SEQUENCE [LARGE SCALE GENOMIC DNA]</scope>
    <source>
        <strain evidence="8">cv. Red5</strain>
        <tissue evidence="7">Young leaf</tissue>
    </source>
</reference>
<dbReference type="OrthoDB" id="2016095at2759"/>
<feature type="chain" id="PRO_5015333230" evidence="5">
    <location>
        <begin position="17"/>
        <end position="812"/>
    </location>
</feature>
<dbReference type="PRINTS" id="PR00364">
    <property type="entry name" value="DISEASERSIST"/>
</dbReference>
<gene>
    <name evidence="7" type="ORF">CEY00_Acc10606</name>
</gene>
<dbReference type="Pfam" id="PF05659">
    <property type="entry name" value="RPW8"/>
    <property type="match status" value="1"/>
</dbReference>
<feature type="domain" description="RPW8" evidence="6">
    <location>
        <begin position="1"/>
        <end position="151"/>
    </location>
</feature>
<dbReference type="AlphaFoldDB" id="A0A2R6R6B8"/>
<dbReference type="InterPro" id="IPR032675">
    <property type="entry name" value="LRR_dom_sf"/>
</dbReference>
<comment type="caution">
    <text evidence="7">The sequence shown here is derived from an EMBL/GenBank/DDBJ whole genome shotgun (WGS) entry which is preliminary data.</text>
</comment>
<keyword evidence="5" id="KW-0732">Signal</keyword>
<feature type="signal peptide" evidence="5">
    <location>
        <begin position="1"/>
        <end position="16"/>
    </location>
</feature>
<evidence type="ECO:0000256" key="5">
    <source>
        <dbReference type="SAM" id="SignalP"/>
    </source>
</evidence>
<evidence type="ECO:0000313" key="8">
    <source>
        <dbReference type="Proteomes" id="UP000241394"/>
    </source>
</evidence>
<dbReference type="OMA" id="NWWLEEK"/>
<proteinExistence type="inferred from homology"/>
<evidence type="ECO:0000256" key="1">
    <source>
        <dbReference type="ARBA" id="ARBA00008894"/>
    </source>
</evidence>
<evidence type="ECO:0000256" key="3">
    <source>
        <dbReference type="ARBA" id="ARBA00022737"/>
    </source>
</evidence>
<dbReference type="GO" id="GO:0043531">
    <property type="term" value="F:ADP binding"/>
    <property type="evidence" value="ECO:0007669"/>
    <property type="project" value="InterPro"/>
</dbReference>
<keyword evidence="4" id="KW-0611">Plant defense</keyword>
<dbReference type="Pfam" id="PF00931">
    <property type="entry name" value="NB-ARC"/>
    <property type="match status" value="1"/>
</dbReference>
<dbReference type="InterPro" id="IPR027417">
    <property type="entry name" value="P-loop_NTPase"/>
</dbReference>
<dbReference type="InterPro" id="IPR002182">
    <property type="entry name" value="NB-ARC"/>
</dbReference>
<keyword evidence="8" id="KW-1185">Reference proteome</keyword>
<dbReference type="SUPFAM" id="SSF52058">
    <property type="entry name" value="L domain-like"/>
    <property type="match status" value="1"/>
</dbReference>
<dbReference type="Gene3D" id="1.10.8.430">
    <property type="entry name" value="Helical domain of apoptotic protease-activating factors"/>
    <property type="match status" value="1"/>
</dbReference>
<accession>A0A2R6R6B8</accession>
<dbReference type="Gene3D" id="1.10.10.10">
    <property type="entry name" value="Winged helix-like DNA-binding domain superfamily/Winged helix DNA-binding domain"/>
    <property type="match status" value="1"/>
</dbReference>
<evidence type="ECO:0000313" key="7">
    <source>
        <dbReference type="EMBL" id="PSS21558.1"/>
    </source>
</evidence>
<protein>
    <submittedName>
        <fullName evidence="7">Disease resistance protein</fullName>
    </submittedName>
</protein>
<dbReference type="GO" id="GO:0006952">
    <property type="term" value="P:defense response"/>
    <property type="evidence" value="ECO:0007669"/>
    <property type="project" value="UniProtKB-KW"/>
</dbReference>
<dbReference type="EMBL" id="NKQK01000009">
    <property type="protein sequence ID" value="PSS21558.1"/>
    <property type="molecule type" value="Genomic_DNA"/>
</dbReference>
<reference evidence="8" key="2">
    <citation type="journal article" date="2018" name="BMC Genomics">
        <title>A manually annotated Actinidia chinensis var. chinensis (kiwifruit) genome highlights the challenges associated with draft genomes and gene prediction in plants.</title>
        <authorList>
            <person name="Pilkington S.M."/>
            <person name="Crowhurst R."/>
            <person name="Hilario E."/>
            <person name="Nardozza S."/>
            <person name="Fraser L."/>
            <person name="Peng Y."/>
            <person name="Gunaseelan K."/>
            <person name="Simpson R."/>
            <person name="Tahir J."/>
            <person name="Deroles S.C."/>
            <person name="Templeton K."/>
            <person name="Luo Z."/>
            <person name="Davy M."/>
            <person name="Cheng C."/>
            <person name="McNeilage M."/>
            <person name="Scaglione D."/>
            <person name="Liu Y."/>
            <person name="Zhang Q."/>
            <person name="Datson P."/>
            <person name="De Silva N."/>
            <person name="Gardiner S.E."/>
            <person name="Bassett H."/>
            <person name="Chagne D."/>
            <person name="McCallum J."/>
            <person name="Dzierzon H."/>
            <person name="Deng C."/>
            <person name="Wang Y.Y."/>
            <person name="Barron L."/>
            <person name="Manako K."/>
            <person name="Bowen J."/>
            <person name="Foster T.M."/>
            <person name="Erridge Z.A."/>
            <person name="Tiffin H."/>
            <person name="Waite C.N."/>
            <person name="Davies K.M."/>
            <person name="Grierson E.P."/>
            <person name="Laing W.A."/>
            <person name="Kirk R."/>
            <person name="Chen X."/>
            <person name="Wood M."/>
            <person name="Montefiori M."/>
            <person name="Brummell D.A."/>
            <person name="Schwinn K.E."/>
            <person name="Catanach A."/>
            <person name="Fullerton C."/>
            <person name="Li D."/>
            <person name="Meiyalaghan S."/>
            <person name="Nieuwenhuizen N."/>
            <person name="Read N."/>
            <person name="Prakash R."/>
            <person name="Hunter D."/>
            <person name="Zhang H."/>
            <person name="McKenzie M."/>
            <person name="Knabel M."/>
            <person name="Harris A."/>
            <person name="Allan A.C."/>
            <person name="Gleave A."/>
            <person name="Chen A."/>
            <person name="Janssen B.J."/>
            <person name="Plunkett B."/>
            <person name="Ampomah-Dwamena C."/>
            <person name="Voogd C."/>
            <person name="Leif D."/>
            <person name="Lafferty D."/>
            <person name="Souleyre E.J.F."/>
            <person name="Varkonyi-Gasic E."/>
            <person name="Gambi F."/>
            <person name="Hanley J."/>
            <person name="Yao J.L."/>
            <person name="Cheung J."/>
            <person name="David K.M."/>
            <person name="Warren B."/>
            <person name="Marsh K."/>
            <person name="Snowden K.C."/>
            <person name="Lin-Wang K."/>
            <person name="Brian L."/>
            <person name="Martinez-Sanchez M."/>
            <person name="Wang M."/>
            <person name="Ileperuma N."/>
            <person name="Macnee N."/>
            <person name="Campin R."/>
            <person name="McAtee P."/>
            <person name="Drummond R.S.M."/>
            <person name="Espley R.V."/>
            <person name="Ireland H.S."/>
            <person name="Wu R."/>
            <person name="Atkinson R.G."/>
            <person name="Karunairetnam S."/>
            <person name="Bulley S."/>
            <person name="Chunkath S."/>
            <person name="Hanley Z."/>
            <person name="Storey R."/>
            <person name="Thrimawithana A.H."/>
            <person name="Thomson S."/>
            <person name="David C."/>
            <person name="Testolin R."/>
            <person name="Huang H."/>
            <person name="Hellens R.P."/>
            <person name="Schaffer R.J."/>
        </authorList>
    </citation>
    <scope>NUCLEOTIDE SEQUENCE [LARGE SCALE GENOMIC DNA]</scope>
    <source>
        <strain evidence="8">cv. Red5</strain>
    </source>
</reference>
<keyword evidence="2" id="KW-0433">Leucine-rich repeat</keyword>
<dbReference type="SUPFAM" id="SSF52540">
    <property type="entry name" value="P-loop containing nucleoside triphosphate hydrolases"/>
    <property type="match status" value="1"/>
</dbReference>
<dbReference type="Gramene" id="PSS21558">
    <property type="protein sequence ID" value="PSS21558"/>
    <property type="gene ID" value="CEY00_Acc10606"/>
</dbReference>
<evidence type="ECO:0000256" key="4">
    <source>
        <dbReference type="ARBA" id="ARBA00022821"/>
    </source>
</evidence>
<dbReference type="InParanoid" id="A0A2R6R6B8"/>
<dbReference type="InterPro" id="IPR008808">
    <property type="entry name" value="Powdery_mildew-R_dom"/>
</dbReference>
<comment type="similarity">
    <text evidence="1">Belongs to the disease resistance NB-LRR family.</text>
</comment>
<evidence type="ECO:0000256" key="2">
    <source>
        <dbReference type="ARBA" id="ARBA00022614"/>
    </source>
</evidence>
<name>A0A2R6R6B8_ACTCC</name>
<keyword evidence="3" id="KW-0677">Repeat</keyword>
<dbReference type="Gene3D" id="3.40.50.300">
    <property type="entry name" value="P-loop containing nucleotide triphosphate hydrolases"/>
    <property type="match status" value="1"/>
</dbReference>
<dbReference type="InterPro" id="IPR042197">
    <property type="entry name" value="Apaf_helical"/>
</dbReference>
<dbReference type="InterPro" id="IPR036388">
    <property type="entry name" value="WH-like_DNA-bd_sf"/>
</dbReference>
<evidence type="ECO:0000259" key="6">
    <source>
        <dbReference type="PROSITE" id="PS51153"/>
    </source>
</evidence>
<organism evidence="7 8">
    <name type="scientific">Actinidia chinensis var. chinensis</name>
    <name type="common">Chinese soft-hair kiwi</name>
    <dbReference type="NCBI Taxonomy" id="1590841"/>
    <lineage>
        <taxon>Eukaryota</taxon>
        <taxon>Viridiplantae</taxon>
        <taxon>Streptophyta</taxon>
        <taxon>Embryophyta</taxon>
        <taxon>Tracheophyta</taxon>
        <taxon>Spermatophyta</taxon>
        <taxon>Magnoliopsida</taxon>
        <taxon>eudicotyledons</taxon>
        <taxon>Gunneridae</taxon>
        <taxon>Pentapetalae</taxon>
        <taxon>asterids</taxon>
        <taxon>Ericales</taxon>
        <taxon>Actinidiaceae</taxon>
        <taxon>Actinidia</taxon>
    </lineage>
</organism>
<dbReference type="PANTHER" id="PTHR36766:SF3">
    <property type="entry name" value="RPW8 DOMAIN-CONTAINING PROTEIN"/>
    <property type="match status" value="1"/>
</dbReference>
<dbReference type="Proteomes" id="UP000241394">
    <property type="component" value="Chromosome LG9"/>
</dbReference>
<dbReference type="PROSITE" id="PS51153">
    <property type="entry name" value="RPW8"/>
    <property type="match status" value="1"/>
</dbReference>